<name>F8E6V6_FLESM</name>
<dbReference type="HOGENOM" id="CLU_1105862_0_0_0"/>
<evidence type="ECO:0000313" key="3">
    <source>
        <dbReference type="Proteomes" id="UP000006621"/>
    </source>
</evidence>
<sequence>MKYFKQLILGIATVLLLFTLSACGSSSSDSTGATADSSLSGVVVDGYLDGAKVFLDCNNNLEQDYNEVTVDWTDENGNYSLSLPDNASQCAVVALGIANQTYEHFDNGTSEMLRNNLTMVSMDNDSYRVISPFTSLHWYYMNNDNMTFEEARNRVMQELGLPSGNAVFEDFVARARNNSSYRNMVQTSLRMGKYMGYYCSQDNSTDNMTVKMRNAFRYMHQNIGMDNFTDSDIQPGGMDERFPVRMGNMQQ</sequence>
<reference evidence="3" key="2">
    <citation type="submission" date="2011-06" db="EMBL/GenBank/DDBJ databases">
        <title>The complete genome of Flexistipes sinusarabici DSM 4947.</title>
        <authorList>
            <person name="Lucas S."/>
            <person name="Han J."/>
            <person name="Lapidus A."/>
            <person name="Bruce D."/>
            <person name="Goodwin L."/>
            <person name="Pitluck S."/>
            <person name="Peters L."/>
            <person name="Kyrpides N."/>
            <person name="Mavromatis K."/>
            <person name="Ivanova N."/>
            <person name="Mikhailova N."/>
            <person name="Chertkov O."/>
            <person name="Detter J.C."/>
            <person name="Tapia R."/>
            <person name="Han C."/>
            <person name="Land M."/>
            <person name="Hauser L."/>
            <person name="Markowitz V."/>
            <person name="Cheng J.-F."/>
            <person name="Hugenholtz P."/>
            <person name="Woyke T."/>
            <person name="Wu D."/>
            <person name="Spring S."/>
            <person name="Schroeder M."/>
            <person name="Brambilla E."/>
            <person name="Klenk H.-P."/>
            <person name="Eisen J.A."/>
        </authorList>
    </citation>
    <scope>NUCLEOTIDE SEQUENCE [LARGE SCALE GENOMIC DNA]</scope>
    <source>
        <strain evidence="3">DSM 4947 / MAS 10</strain>
    </source>
</reference>
<dbReference type="AlphaFoldDB" id="F8E6V6"/>
<keyword evidence="3" id="KW-1185">Reference proteome</keyword>
<feature type="signal peptide" evidence="1">
    <location>
        <begin position="1"/>
        <end position="24"/>
    </location>
</feature>
<feature type="chain" id="PRO_5003375614" evidence="1">
    <location>
        <begin position="25"/>
        <end position="251"/>
    </location>
</feature>
<evidence type="ECO:0000313" key="2">
    <source>
        <dbReference type="EMBL" id="AEI13742.1"/>
    </source>
</evidence>
<proteinExistence type="predicted"/>
<dbReference type="RefSeq" id="WP_013885256.1">
    <property type="nucleotide sequence ID" value="NC_015672.1"/>
</dbReference>
<reference evidence="2 3" key="1">
    <citation type="journal article" date="2011" name="Stand. Genomic Sci.">
        <title>Genome sequence of the moderately thermophilic halophile Flexistipes sinusarabici strain (MAS10).</title>
        <authorList>
            <person name="Lapidus A."/>
            <person name="Chertkov O."/>
            <person name="Nolan M."/>
            <person name="Lucas S."/>
            <person name="Hammon N."/>
            <person name="Deshpande S."/>
            <person name="Cheng J.F."/>
            <person name="Tapia R."/>
            <person name="Han C."/>
            <person name="Goodwin L."/>
            <person name="Pitluck S."/>
            <person name="Liolios K."/>
            <person name="Pagani I."/>
            <person name="Ivanova N."/>
            <person name="Huntemann M."/>
            <person name="Mavromatis K."/>
            <person name="Mikhailova N."/>
            <person name="Pati A."/>
            <person name="Chen A."/>
            <person name="Palaniappan K."/>
            <person name="Land M."/>
            <person name="Hauser L."/>
            <person name="Brambilla E.M."/>
            <person name="Rohde M."/>
            <person name="Abt B."/>
            <person name="Spring S."/>
            <person name="Goker M."/>
            <person name="Bristow J."/>
            <person name="Eisen J.A."/>
            <person name="Markowitz V."/>
            <person name="Hugenholtz P."/>
            <person name="Kyrpides N.C."/>
            <person name="Klenk H.P."/>
            <person name="Woyke T."/>
        </authorList>
    </citation>
    <scope>NUCLEOTIDE SEQUENCE [LARGE SCALE GENOMIC DNA]</scope>
    <source>
        <strain evidence="3">DSM 4947 / MAS 10</strain>
    </source>
</reference>
<protein>
    <submittedName>
        <fullName evidence="2">Uncharacterized protein</fullName>
    </submittedName>
</protein>
<dbReference type="STRING" id="717231.Flexsi_0044"/>
<accession>F8E6V6</accession>
<dbReference type="KEGG" id="fsi:Flexsi_0044"/>
<evidence type="ECO:0000256" key="1">
    <source>
        <dbReference type="SAM" id="SignalP"/>
    </source>
</evidence>
<dbReference type="PROSITE" id="PS51257">
    <property type="entry name" value="PROKAR_LIPOPROTEIN"/>
    <property type="match status" value="1"/>
</dbReference>
<gene>
    <name evidence="2" type="ordered locus">Flexsi_0044</name>
</gene>
<dbReference type="OrthoDB" id="5393298at2"/>
<organism evidence="2 3">
    <name type="scientific">Flexistipes sinusarabici (strain ATCC 49648 / DSM 4947 / MAS 10)</name>
    <dbReference type="NCBI Taxonomy" id="717231"/>
    <lineage>
        <taxon>Bacteria</taxon>
        <taxon>Pseudomonadati</taxon>
        <taxon>Deferribacterota</taxon>
        <taxon>Deferribacteres</taxon>
        <taxon>Deferribacterales</taxon>
        <taxon>Flexistipitaceae</taxon>
        <taxon>Flexistipes</taxon>
    </lineage>
</organism>
<keyword evidence="1" id="KW-0732">Signal</keyword>
<dbReference type="EMBL" id="CP002858">
    <property type="protein sequence ID" value="AEI13742.1"/>
    <property type="molecule type" value="Genomic_DNA"/>
</dbReference>
<dbReference type="Proteomes" id="UP000006621">
    <property type="component" value="Chromosome"/>
</dbReference>